<protein>
    <recommendedName>
        <fullName evidence="3">Protein kinase domain-containing protein</fullName>
    </recommendedName>
</protein>
<proteinExistence type="predicted"/>
<sequence>IYERYTIDTELGKGGFGMVYAGTRLEDGLQAH</sequence>
<feature type="non-terminal residue" evidence="1">
    <location>
        <position position="1"/>
    </location>
</feature>
<dbReference type="AlphaFoldDB" id="A0A553MQS5"/>
<evidence type="ECO:0000313" key="2">
    <source>
        <dbReference type="Proteomes" id="UP000316079"/>
    </source>
</evidence>
<name>A0A553MQS5_9TELE</name>
<reference evidence="1 2" key="1">
    <citation type="journal article" date="2019" name="Sci. Data">
        <title>Hybrid genome assembly and annotation of Danionella translucida.</title>
        <authorList>
            <person name="Kadobianskyi M."/>
            <person name="Schulze L."/>
            <person name="Schuelke M."/>
            <person name="Judkewitz B."/>
        </authorList>
    </citation>
    <scope>NUCLEOTIDE SEQUENCE [LARGE SCALE GENOMIC DNA]</scope>
    <source>
        <strain evidence="2">Bolton</strain>
        <tissue evidence="1">Whole-body</tissue>
    </source>
</reference>
<comment type="caution">
    <text evidence="1">The sequence shown here is derived from an EMBL/GenBank/DDBJ whole genome shotgun (WGS) entry which is preliminary data.</text>
</comment>
<dbReference type="Gene3D" id="3.30.200.20">
    <property type="entry name" value="Phosphorylase Kinase, domain 1"/>
    <property type="match status" value="1"/>
</dbReference>
<gene>
    <name evidence="1" type="ORF">DNTS_003659</name>
</gene>
<dbReference type="Proteomes" id="UP000316079">
    <property type="component" value="Unassembled WGS sequence"/>
</dbReference>
<dbReference type="InterPro" id="IPR011009">
    <property type="entry name" value="Kinase-like_dom_sf"/>
</dbReference>
<dbReference type="EMBL" id="SRMA01027318">
    <property type="protein sequence ID" value="TRY55534.1"/>
    <property type="molecule type" value="Genomic_DNA"/>
</dbReference>
<evidence type="ECO:0000313" key="1">
    <source>
        <dbReference type="EMBL" id="TRY55534.1"/>
    </source>
</evidence>
<dbReference type="SUPFAM" id="SSF56112">
    <property type="entry name" value="Protein kinase-like (PK-like)"/>
    <property type="match status" value="1"/>
</dbReference>
<organism evidence="1 2">
    <name type="scientific">Danionella cerebrum</name>
    <dbReference type="NCBI Taxonomy" id="2873325"/>
    <lineage>
        <taxon>Eukaryota</taxon>
        <taxon>Metazoa</taxon>
        <taxon>Chordata</taxon>
        <taxon>Craniata</taxon>
        <taxon>Vertebrata</taxon>
        <taxon>Euteleostomi</taxon>
        <taxon>Actinopterygii</taxon>
        <taxon>Neopterygii</taxon>
        <taxon>Teleostei</taxon>
        <taxon>Ostariophysi</taxon>
        <taxon>Cypriniformes</taxon>
        <taxon>Danionidae</taxon>
        <taxon>Danioninae</taxon>
        <taxon>Danionella</taxon>
    </lineage>
</organism>
<evidence type="ECO:0008006" key="3">
    <source>
        <dbReference type="Google" id="ProtNLM"/>
    </source>
</evidence>
<accession>A0A553MQS5</accession>
<keyword evidence="2" id="KW-1185">Reference proteome</keyword>